<feature type="transmembrane region" description="Helical" evidence="1">
    <location>
        <begin position="51"/>
        <end position="68"/>
    </location>
</feature>
<sequence length="84" mass="9776">MPIFVKLCWKDINFKIIFLVCLGTCLFIELSQFTLDFITDYPNKVADIDDVILNMLGVFIGWMFAMLLRKTNLVKELLQENLPS</sequence>
<dbReference type="EMBL" id="JAGGKP010000001">
    <property type="protein sequence ID" value="MBP1936028.1"/>
    <property type="molecule type" value="Genomic_DNA"/>
</dbReference>
<dbReference type="Proteomes" id="UP001519273">
    <property type="component" value="Unassembled WGS sequence"/>
</dbReference>
<dbReference type="InterPro" id="IPR053150">
    <property type="entry name" value="Teicoplanin_resist-assoc"/>
</dbReference>
<feature type="domain" description="VanZ-like" evidence="2">
    <location>
        <begin position="3"/>
        <end position="68"/>
    </location>
</feature>
<reference evidence="3 4" key="1">
    <citation type="submission" date="2021-03" db="EMBL/GenBank/DDBJ databases">
        <title>Genomic Encyclopedia of Type Strains, Phase IV (KMG-IV): sequencing the most valuable type-strain genomes for metagenomic binning, comparative biology and taxonomic classification.</title>
        <authorList>
            <person name="Goeker M."/>
        </authorList>
    </citation>
    <scope>NUCLEOTIDE SEQUENCE [LARGE SCALE GENOMIC DNA]</scope>
    <source>
        <strain evidence="3 4">DSM 23491</strain>
    </source>
</reference>
<name>A0ABS4H0H3_9BACL</name>
<feature type="transmembrane region" description="Helical" evidence="1">
    <location>
        <begin position="12"/>
        <end position="31"/>
    </location>
</feature>
<evidence type="ECO:0000313" key="4">
    <source>
        <dbReference type="Proteomes" id="UP001519273"/>
    </source>
</evidence>
<dbReference type="PANTHER" id="PTHR36834">
    <property type="entry name" value="MEMBRANE PROTEIN-RELATED"/>
    <property type="match status" value="1"/>
</dbReference>
<keyword evidence="1" id="KW-1133">Transmembrane helix</keyword>
<protein>
    <submittedName>
        <fullName evidence="3">Glycopeptide antibiotics resistance protein</fullName>
    </submittedName>
</protein>
<evidence type="ECO:0000259" key="2">
    <source>
        <dbReference type="Pfam" id="PF04892"/>
    </source>
</evidence>
<dbReference type="Pfam" id="PF04892">
    <property type="entry name" value="VanZ"/>
    <property type="match status" value="1"/>
</dbReference>
<dbReference type="InterPro" id="IPR006976">
    <property type="entry name" value="VanZ-like"/>
</dbReference>
<organism evidence="3 4">
    <name type="scientific">Paenibacillus sediminis</name>
    <dbReference type="NCBI Taxonomy" id="664909"/>
    <lineage>
        <taxon>Bacteria</taxon>
        <taxon>Bacillati</taxon>
        <taxon>Bacillota</taxon>
        <taxon>Bacilli</taxon>
        <taxon>Bacillales</taxon>
        <taxon>Paenibacillaceae</taxon>
        <taxon>Paenibacillus</taxon>
    </lineage>
</organism>
<evidence type="ECO:0000313" key="3">
    <source>
        <dbReference type="EMBL" id="MBP1936028.1"/>
    </source>
</evidence>
<accession>A0ABS4H0H3</accession>
<keyword evidence="1" id="KW-0472">Membrane</keyword>
<proteinExistence type="predicted"/>
<gene>
    <name evidence="3" type="ORF">J2Z20_000889</name>
</gene>
<comment type="caution">
    <text evidence="3">The sequence shown here is derived from an EMBL/GenBank/DDBJ whole genome shotgun (WGS) entry which is preliminary data.</text>
</comment>
<keyword evidence="1" id="KW-0812">Transmembrane</keyword>
<dbReference type="PANTHER" id="PTHR36834:SF1">
    <property type="entry name" value="INTEGRAL MEMBRANE PROTEIN"/>
    <property type="match status" value="1"/>
</dbReference>
<keyword evidence="4" id="KW-1185">Reference proteome</keyword>
<evidence type="ECO:0000256" key="1">
    <source>
        <dbReference type="SAM" id="Phobius"/>
    </source>
</evidence>